<dbReference type="Pfam" id="PF04043">
    <property type="entry name" value="PMEI"/>
    <property type="match status" value="1"/>
</dbReference>
<comment type="caution">
    <text evidence="3">The sequence shown here is derived from an EMBL/GenBank/DDBJ whole genome shotgun (WGS) entry which is preliminary data.</text>
</comment>
<dbReference type="GO" id="GO:0004857">
    <property type="term" value="F:enzyme inhibitor activity"/>
    <property type="evidence" value="ECO:0007669"/>
    <property type="project" value="InterPro"/>
</dbReference>
<dbReference type="PANTHER" id="PTHR31890:SF9">
    <property type="entry name" value="PLANT INVERTASE_PECTIN METHYLESTERASE INHIBITOR SUPERFAMILY PROTEIN"/>
    <property type="match status" value="1"/>
</dbReference>
<keyword evidence="1" id="KW-0732">Signal</keyword>
<gene>
    <name evidence="3" type="ORF">CJ030_MR0G005128</name>
</gene>
<dbReference type="InterPro" id="IPR035513">
    <property type="entry name" value="Invertase/methylesterase_inhib"/>
</dbReference>
<dbReference type="InterPro" id="IPR034088">
    <property type="entry name" value="Pla_a_1-like"/>
</dbReference>
<proteinExistence type="predicted"/>
<evidence type="ECO:0000313" key="4">
    <source>
        <dbReference type="Proteomes" id="UP000516437"/>
    </source>
</evidence>
<dbReference type="SUPFAM" id="SSF101148">
    <property type="entry name" value="Plant invertase/pectin methylesterase inhibitor"/>
    <property type="match status" value="1"/>
</dbReference>
<evidence type="ECO:0000313" key="3">
    <source>
        <dbReference type="EMBL" id="KAB1201072.1"/>
    </source>
</evidence>
<evidence type="ECO:0000259" key="2">
    <source>
        <dbReference type="SMART" id="SM00856"/>
    </source>
</evidence>
<dbReference type="NCBIfam" id="TIGR01614">
    <property type="entry name" value="PME_inhib"/>
    <property type="match status" value="1"/>
</dbReference>
<dbReference type="InterPro" id="IPR006501">
    <property type="entry name" value="Pectinesterase_inhib_dom"/>
</dbReference>
<dbReference type="SMART" id="SM00856">
    <property type="entry name" value="PMEI"/>
    <property type="match status" value="1"/>
</dbReference>
<dbReference type="AlphaFoldDB" id="A0A6A1ULE4"/>
<keyword evidence="4" id="KW-1185">Reference proteome</keyword>
<feature type="signal peptide" evidence="1">
    <location>
        <begin position="1"/>
        <end position="29"/>
    </location>
</feature>
<protein>
    <recommendedName>
        <fullName evidence="2">Pectinesterase inhibitor domain-containing protein</fullName>
    </recommendedName>
</protein>
<organism evidence="3 4">
    <name type="scientific">Morella rubra</name>
    <name type="common">Chinese bayberry</name>
    <dbReference type="NCBI Taxonomy" id="262757"/>
    <lineage>
        <taxon>Eukaryota</taxon>
        <taxon>Viridiplantae</taxon>
        <taxon>Streptophyta</taxon>
        <taxon>Embryophyta</taxon>
        <taxon>Tracheophyta</taxon>
        <taxon>Spermatophyta</taxon>
        <taxon>Magnoliopsida</taxon>
        <taxon>eudicotyledons</taxon>
        <taxon>Gunneridae</taxon>
        <taxon>Pentapetalae</taxon>
        <taxon>rosids</taxon>
        <taxon>fabids</taxon>
        <taxon>Fagales</taxon>
        <taxon>Myricaceae</taxon>
        <taxon>Morella</taxon>
    </lineage>
</organism>
<reference evidence="3 4" key="1">
    <citation type="journal article" date="2019" name="Plant Biotechnol. J.">
        <title>The red bayberry genome and genetic basis of sex determination.</title>
        <authorList>
            <person name="Jia H.M."/>
            <person name="Jia H.J."/>
            <person name="Cai Q.L."/>
            <person name="Wang Y."/>
            <person name="Zhao H.B."/>
            <person name="Yang W.F."/>
            <person name="Wang G.Y."/>
            <person name="Li Y.H."/>
            <person name="Zhan D.L."/>
            <person name="Shen Y.T."/>
            <person name="Niu Q.F."/>
            <person name="Chang L."/>
            <person name="Qiu J."/>
            <person name="Zhao L."/>
            <person name="Xie H.B."/>
            <person name="Fu W.Y."/>
            <person name="Jin J."/>
            <person name="Li X.W."/>
            <person name="Jiao Y."/>
            <person name="Zhou C.C."/>
            <person name="Tu T."/>
            <person name="Chai C.Y."/>
            <person name="Gao J.L."/>
            <person name="Fan L.J."/>
            <person name="van de Weg E."/>
            <person name="Wang J.Y."/>
            <person name="Gao Z.S."/>
        </authorList>
    </citation>
    <scope>NUCLEOTIDE SEQUENCE [LARGE SCALE GENOMIC DNA]</scope>
    <source>
        <tissue evidence="3">Leaves</tissue>
    </source>
</reference>
<dbReference type="EMBL" id="RXIC02000099">
    <property type="protein sequence ID" value="KAB1201072.1"/>
    <property type="molecule type" value="Genomic_DNA"/>
</dbReference>
<dbReference type="CDD" id="cd15795">
    <property type="entry name" value="PMEI-Pla_a_1_like"/>
    <property type="match status" value="1"/>
</dbReference>
<dbReference type="Proteomes" id="UP000516437">
    <property type="component" value="Unassembled WGS sequence"/>
</dbReference>
<evidence type="ECO:0000256" key="1">
    <source>
        <dbReference type="SAM" id="SignalP"/>
    </source>
</evidence>
<feature type="chain" id="PRO_5025427410" description="Pectinesterase inhibitor domain-containing protein" evidence="1">
    <location>
        <begin position="30"/>
        <end position="189"/>
    </location>
</feature>
<accession>A0A6A1ULE4</accession>
<dbReference type="OrthoDB" id="1094634at2759"/>
<sequence>MDSHGSHCQAIAFTLSLLLLFHSPFPSNAATKRVEGVCKQAVDYASSNPGTVSYANCLEAFESDSRARYASNFKDLTTIALGLAVTNATESQAYIDGLLERSHTAAIERCSSWYEGVVARFQSARDELDEDFVCANIDVKVAGDYASNCENELVSAGVKVAAISTRNNYVHLYSSIAFVITKDLSYLLY</sequence>
<feature type="domain" description="Pectinesterase inhibitor" evidence="2">
    <location>
        <begin position="29"/>
        <end position="180"/>
    </location>
</feature>
<name>A0A6A1ULE4_9ROSI</name>
<dbReference type="Gene3D" id="1.20.140.40">
    <property type="entry name" value="Invertase/pectin methylesterase inhibitor family protein"/>
    <property type="match status" value="1"/>
</dbReference>
<dbReference type="PANTHER" id="PTHR31890">
    <property type="entry name" value="PLANT INVERTASE/PECTIN METHYLESTERASE INHIBITOR SUPERFAMILY PROTEIN"/>
    <property type="match status" value="1"/>
</dbReference>